<name>A0A839SSZ8_9PROT</name>
<evidence type="ECO:0000256" key="1">
    <source>
        <dbReference type="ARBA" id="ARBA00005254"/>
    </source>
</evidence>
<accession>A0A839SSZ8</accession>
<dbReference type="Gene3D" id="1.10.12.10">
    <property type="entry name" value="Lyase 2-enoyl-coa Hydratase, Chain A, domain 2"/>
    <property type="match status" value="1"/>
</dbReference>
<dbReference type="InterPro" id="IPR029045">
    <property type="entry name" value="ClpP/crotonase-like_dom_sf"/>
</dbReference>
<dbReference type="RefSeq" id="WP_183415914.1">
    <property type="nucleotide sequence ID" value="NZ_JACHXA010000003.1"/>
</dbReference>
<sequence length="264" mass="28264">MAFDTILFQQASGIARIRLNRPDKLNAITREMLSELDAAFRTVEGDSNIRVAILGGEGRAFCAGQDLGEAALLQEGDIAEAVALSLDRFYHPLLQRIRNLRKPVIAEVGGIAAGAGCSLALTCDLVLAGESASFLQAFARIGLIPDCGSSWILPRLIGEARARAMMLTAEPVDAATAQSWGMIHGCVPDETLRSATDDLAERLANGPTASFGRIKQALARSYDQGYGEQLDLECALQAEAARGEDFAEGVTAFKEKRPPLFKGR</sequence>
<dbReference type="PANTHER" id="PTHR43459">
    <property type="entry name" value="ENOYL-COA HYDRATASE"/>
    <property type="match status" value="1"/>
</dbReference>
<dbReference type="Pfam" id="PF00378">
    <property type="entry name" value="ECH_1"/>
    <property type="match status" value="1"/>
</dbReference>
<reference evidence="2 3" key="1">
    <citation type="submission" date="2020-08" db="EMBL/GenBank/DDBJ databases">
        <title>Genomic Encyclopedia of Type Strains, Phase III (KMG-III): the genomes of soil and plant-associated and newly described type strains.</title>
        <authorList>
            <person name="Whitman W."/>
        </authorList>
    </citation>
    <scope>NUCLEOTIDE SEQUENCE [LARGE SCALE GENOMIC DNA]</scope>
    <source>
        <strain evidence="2 3">CECT 8803</strain>
    </source>
</reference>
<dbReference type="AlphaFoldDB" id="A0A839SSZ8"/>
<dbReference type="GO" id="GO:0016853">
    <property type="term" value="F:isomerase activity"/>
    <property type="evidence" value="ECO:0007669"/>
    <property type="project" value="UniProtKB-KW"/>
</dbReference>
<organism evidence="2 3">
    <name type="scientific">Limibacillus halophilus</name>
    <dbReference type="NCBI Taxonomy" id="1579333"/>
    <lineage>
        <taxon>Bacteria</taxon>
        <taxon>Pseudomonadati</taxon>
        <taxon>Pseudomonadota</taxon>
        <taxon>Alphaproteobacteria</taxon>
        <taxon>Rhodospirillales</taxon>
        <taxon>Rhodovibrionaceae</taxon>
        <taxon>Limibacillus</taxon>
    </lineage>
</organism>
<dbReference type="InterPro" id="IPR001753">
    <property type="entry name" value="Enoyl-CoA_hydra/iso"/>
</dbReference>
<dbReference type="Gene3D" id="3.90.226.10">
    <property type="entry name" value="2-enoyl-CoA Hydratase, Chain A, domain 1"/>
    <property type="match status" value="1"/>
</dbReference>
<dbReference type="SUPFAM" id="SSF52096">
    <property type="entry name" value="ClpP/crotonase"/>
    <property type="match status" value="1"/>
</dbReference>
<keyword evidence="2" id="KW-0413">Isomerase</keyword>
<keyword evidence="3" id="KW-1185">Reference proteome</keyword>
<comment type="caution">
    <text evidence="2">The sequence shown here is derived from an EMBL/GenBank/DDBJ whole genome shotgun (WGS) entry which is preliminary data.</text>
</comment>
<protein>
    <submittedName>
        <fullName evidence="2">2-(1,2-epoxy-1,2-dihydrophenyl)acetyl-CoA isomerase</fullName>
        <ecNumber evidence="2">5.3.3.18</ecNumber>
    </submittedName>
</protein>
<dbReference type="EC" id="5.3.3.18" evidence="2"/>
<dbReference type="Proteomes" id="UP000581135">
    <property type="component" value="Unassembled WGS sequence"/>
</dbReference>
<evidence type="ECO:0000313" key="2">
    <source>
        <dbReference type="EMBL" id="MBB3065109.1"/>
    </source>
</evidence>
<dbReference type="PANTHER" id="PTHR43459:SF1">
    <property type="entry name" value="EG:BACN32G11.4 PROTEIN"/>
    <property type="match status" value="1"/>
</dbReference>
<dbReference type="EMBL" id="JACHXA010000003">
    <property type="protein sequence ID" value="MBB3065109.1"/>
    <property type="molecule type" value="Genomic_DNA"/>
</dbReference>
<evidence type="ECO:0000313" key="3">
    <source>
        <dbReference type="Proteomes" id="UP000581135"/>
    </source>
</evidence>
<comment type="similarity">
    <text evidence="1">Belongs to the enoyl-CoA hydratase/isomerase family.</text>
</comment>
<dbReference type="InterPro" id="IPR014748">
    <property type="entry name" value="Enoyl-CoA_hydra_C"/>
</dbReference>
<gene>
    <name evidence="2" type="ORF">FHR98_001388</name>
</gene>
<dbReference type="CDD" id="cd06558">
    <property type="entry name" value="crotonase-like"/>
    <property type="match status" value="1"/>
</dbReference>
<proteinExistence type="inferred from homology"/>